<organism evidence="1 2">
    <name type="scientific">Saccharopolyspora dendranthemae</name>
    <dbReference type="NCBI Taxonomy" id="1181886"/>
    <lineage>
        <taxon>Bacteria</taxon>
        <taxon>Bacillati</taxon>
        <taxon>Actinomycetota</taxon>
        <taxon>Actinomycetes</taxon>
        <taxon>Pseudonocardiales</taxon>
        <taxon>Pseudonocardiaceae</taxon>
        <taxon>Saccharopolyspora</taxon>
    </lineage>
</organism>
<evidence type="ECO:0000313" key="2">
    <source>
        <dbReference type="Proteomes" id="UP000316184"/>
    </source>
</evidence>
<proteinExistence type="predicted"/>
<sequence length="36" mass="4087">MILKEDNRQGGTELAVFYLDNRVINFDPFNVEVTAG</sequence>
<name>A0A561V7L3_9PSEU</name>
<accession>A0A561V7L3</accession>
<evidence type="ECO:0000313" key="1">
    <source>
        <dbReference type="EMBL" id="TWG07605.1"/>
    </source>
</evidence>
<dbReference type="Proteomes" id="UP000316184">
    <property type="component" value="Unassembled WGS sequence"/>
</dbReference>
<comment type="caution">
    <text evidence="1">The sequence shown here is derived from an EMBL/GenBank/DDBJ whole genome shotgun (WGS) entry which is preliminary data.</text>
</comment>
<protein>
    <submittedName>
        <fullName evidence="1">Uncharacterized protein</fullName>
    </submittedName>
</protein>
<reference evidence="1 2" key="1">
    <citation type="submission" date="2019-06" db="EMBL/GenBank/DDBJ databases">
        <title>Sequencing the genomes of 1000 actinobacteria strains.</title>
        <authorList>
            <person name="Klenk H.-P."/>
        </authorList>
    </citation>
    <scope>NUCLEOTIDE SEQUENCE [LARGE SCALE GENOMIC DNA]</scope>
    <source>
        <strain evidence="1 2">DSM 46699</strain>
    </source>
</reference>
<keyword evidence="2" id="KW-1185">Reference proteome</keyword>
<dbReference type="EMBL" id="VIWX01000001">
    <property type="protein sequence ID" value="TWG07605.1"/>
    <property type="molecule type" value="Genomic_DNA"/>
</dbReference>
<gene>
    <name evidence="1" type="ORF">FHU35_11222</name>
</gene>
<dbReference type="AlphaFoldDB" id="A0A561V7L3"/>